<gene>
    <name evidence="1" type="ORF">BHE16_00575</name>
    <name evidence="2" type="ORF">HD598_002478</name>
</gene>
<dbReference type="Proteomes" id="UP000183530">
    <property type="component" value="Chromosome"/>
</dbReference>
<evidence type="ECO:0000313" key="2">
    <source>
        <dbReference type="EMBL" id="MBB5513791.1"/>
    </source>
</evidence>
<dbReference type="RefSeq" id="WP_071893237.1">
    <property type="nucleotide sequence ID" value="NZ_BAAARH010000008.1"/>
</dbReference>
<dbReference type="Pfam" id="PF13830">
    <property type="entry name" value="DUF4192"/>
    <property type="match status" value="1"/>
</dbReference>
<dbReference type="EMBL" id="CP018135">
    <property type="protein sequence ID" value="APF39763.1"/>
    <property type="molecule type" value="Genomic_DNA"/>
</dbReference>
<evidence type="ECO:0000313" key="4">
    <source>
        <dbReference type="Proteomes" id="UP000580797"/>
    </source>
</evidence>
<dbReference type="STRING" id="556325.BHE16_00575"/>
<keyword evidence="3" id="KW-1185">Reference proteome</keyword>
<reference evidence="2 4" key="2">
    <citation type="submission" date="2020-08" db="EMBL/GenBank/DDBJ databases">
        <title>Sequencing the genomes of 1000 actinobacteria strains.</title>
        <authorList>
            <person name="Klenk H.-P."/>
        </authorList>
    </citation>
    <scope>NUCLEOTIDE SEQUENCE [LARGE SCALE GENOMIC DNA]</scope>
    <source>
        <strain evidence="2 4">DSM 105783</strain>
    </source>
</reference>
<sequence>MTTPSETLRIADAAGILAAVPHQLRFHPSESIVVVLATDDRWLATARVDLPPLDASSLTVFDFADAVAEKVCEVPTMTRVFIAAYSDRKDAGPLVAEVKRAFDDRDCRVVDMWLVTDDAWFTLSCFHDECDEGYCEFAAAKSLEQLELHEAHLHSIVRGSSPSHEPVLPSPRVVWQRKDAIRRHAAQFAQQGVFDFERAEVLLLWLEYQELPLMTSLVRLQERPEVVGRLLASLLDIEVRDALMASFLVTAGTVQHFASQMPRAIKNDCAYLDAMATTSALGNGIPVWDRLDRCAELAQELMSAADGRELTILFSILSWVEWMRGRGSSALACAEKARAMDPEYSLAQLMVDVVMHGYQPRWVTDPELAWRS</sequence>
<dbReference type="KEGG" id="nae:BHE16_00575"/>
<dbReference type="InterPro" id="IPR025447">
    <property type="entry name" value="DUF4192"/>
</dbReference>
<evidence type="ECO:0000313" key="1">
    <source>
        <dbReference type="EMBL" id="APF39763.1"/>
    </source>
</evidence>
<accession>A0A1L2ZK45</accession>
<name>A0A1L2ZK45_9MICC</name>
<evidence type="ECO:0000313" key="3">
    <source>
        <dbReference type="Proteomes" id="UP000183530"/>
    </source>
</evidence>
<organism evidence="1 3">
    <name type="scientific">Neomicrococcus aestuarii</name>
    <dbReference type="NCBI Taxonomy" id="556325"/>
    <lineage>
        <taxon>Bacteria</taxon>
        <taxon>Bacillati</taxon>
        <taxon>Actinomycetota</taxon>
        <taxon>Actinomycetes</taxon>
        <taxon>Micrococcales</taxon>
        <taxon>Micrococcaceae</taxon>
        <taxon>Neomicrococcus</taxon>
    </lineage>
</organism>
<proteinExistence type="predicted"/>
<protein>
    <recommendedName>
        <fullName evidence="5">DUF4192 domain-containing protein</fullName>
    </recommendedName>
</protein>
<reference evidence="1 3" key="1">
    <citation type="submission" date="2016-11" db="EMBL/GenBank/DDBJ databases">
        <title>Genome sequencing of Zhihengliuella aestuarii B18 antagonistic to Plasmodiophora brassicae.</title>
        <authorList>
            <person name="Luo Y."/>
        </authorList>
    </citation>
    <scope>NUCLEOTIDE SEQUENCE [LARGE SCALE GENOMIC DNA]</scope>
    <source>
        <strain evidence="1 3">B18</strain>
    </source>
</reference>
<dbReference type="AlphaFoldDB" id="A0A1L2ZK45"/>
<evidence type="ECO:0008006" key="5">
    <source>
        <dbReference type="Google" id="ProtNLM"/>
    </source>
</evidence>
<dbReference type="EMBL" id="JACHDR010000001">
    <property type="protein sequence ID" value="MBB5513791.1"/>
    <property type="molecule type" value="Genomic_DNA"/>
</dbReference>
<dbReference type="Proteomes" id="UP000580797">
    <property type="component" value="Unassembled WGS sequence"/>
</dbReference>